<sequence>MAFKAGMLALLVFTALLSAVAEDLHVGRPTTEGHVCGKIVGSLGKSVEEYRGIPFAEPPMDKLRFRPPEHKAPWEGTLDATAGSAVCPQEPRFESTRLGLDPRRRLQFGSAIQANYSGTVMAVFADVLIVSMNYRLVIFGFRKANSPEDPGNVGLLDQDTVHETIATCNKVASIVGCSEGGTIDLSSNPEGVINCLRSKSAEELVGTASRSVAPKMVPFFPTYLDAFLRCFPIEATKRGFFTPVEVLAAVTSDQAAGFLLFPLKKDLVAEDLDATTPKELVDSLHAVLSRLWKRDTPDLLRMYVDDAQQGDSNALRRQYVDYTSDRLFNCPLRFFAEEQSERGGKVFAYVFAHKSATAALPGWTGQPRGFDIPFIFGERYAAEPASRDGRMSAAFMRLV</sequence>
<reference evidence="1" key="1">
    <citation type="submission" date="2020-05" db="EMBL/GenBank/DDBJ databases">
        <title>Large-scale comparative analyses of tick genomes elucidate their genetic diversity and vector capacities.</title>
        <authorList>
            <person name="Jia N."/>
            <person name="Wang J."/>
            <person name="Shi W."/>
            <person name="Du L."/>
            <person name="Sun Y."/>
            <person name="Zhan W."/>
            <person name="Jiang J."/>
            <person name="Wang Q."/>
            <person name="Zhang B."/>
            <person name="Ji P."/>
            <person name="Sakyi L.B."/>
            <person name="Cui X."/>
            <person name="Yuan T."/>
            <person name="Jiang B."/>
            <person name="Yang W."/>
            <person name="Lam T.T.-Y."/>
            <person name="Chang Q."/>
            <person name="Ding S."/>
            <person name="Wang X."/>
            <person name="Zhu J."/>
            <person name="Ruan X."/>
            <person name="Zhao L."/>
            <person name="Wei J."/>
            <person name="Que T."/>
            <person name="Du C."/>
            <person name="Cheng J."/>
            <person name="Dai P."/>
            <person name="Han X."/>
            <person name="Huang E."/>
            <person name="Gao Y."/>
            <person name="Liu J."/>
            <person name="Shao H."/>
            <person name="Ye R."/>
            <person name="Li L."/>
            <person name="Wei W."/>
            <person name="Wang X."/>
            <person name="Wang C."/>
            <person name="Yang T."/>
            <person name="Huo Q."/>
            <person name="Li W."/>
            <person name="Guo W."/>
            <person name="Chen H."/>
            <person name="Zhou L."/>
            <person name="Ni X."/>
            <person name="Tian J."/>
            <person name="Zhou Y."/>
            <person name="Sheng Y."/>
            <person name="Liu T."/>
            <person name="Pan Y."/>
            <person name="Xia L."/>
            <person name="Li J."/>
            <person name="Zhao F."/>
            <person name="Cao W."/>
        </authorList>
    </citation>
    <scope>NUCLEOTIDE SEQUENCE</scope>
    <source>
        <strain evidence="1">Dsil-2018</strain>
    </source>
</reference>
<gene>
    <name evidence="1" type="ORF">HPB49_007918</name>
</gene>
<protein>
    <submittedName>
        <fullName evidence="1">Uncharacterized protein</fullName>
    </submittedName>
</protein>
<dbReference type="Proteomes" id="UP000821865">
    <property type="component" value="Chromosome 9"/>
</dbReference>
<name>A0ACB8C2L0_DERSI</name>
<keyword evidence="2" id="KW-1185">Reference proteome</keyword>
<proteinExistence type="predicted"/>
<comment type="caution">
    <text evidence="1">The sequence shown here is derived from an EMBL/GenBank/DDBJ whole genome shotgun (WGS) entry which is preliminary data.</text>
</comment>
<accession>A0ACB8C2L0</accession>
<dbReference type="EMBL" id="CM023478">
    <property type="protein sequence ID" value="KAH7933076.1"/>
    <property type="molecule type" value="Genomic_DNA"/>
</dbReference>
<evidence type="ECO:0000313" key="2">
    <source>
        <dbReference type="Proteomes" id="UP000821865"/>
    </source>
</evidence>
<organism evidence="1 2">
    <name type="scientific">Dermacentor silvarum</name>
    <name type="common">Tick</name>
    <dbReference type="NCBI Taxonomy" id="543639"/>
    <lineage>
        <taxon>Eukaryota</taxon>
        <taxon>Metazoa</taxon>
        <taxon>Ecdysozoa</taxon>
        <taxon>Arthropoda</taxon>
        <taxon>Chelicerata</taxon>
        <taxon>Arachnida</taxon>
        <taxon>Acari</taxon>
        <taxon>Parasitiformes</taxon>
        <taxon>Ixodida</taxon>
        <taxon>Ixodoidea</taxon>
        <taxon>Ixodidae</taxon>
        <taxon>Rhipicephalinae</taxon>
        <taxon>Dermacentor</taxon>
    </lineage>
</organism>
<evidence type="ECO:0000313" key="1">
    <source>
        <dbReference type="EMBL" id="KAH7933076.1"/>
    </source>
</evidence>